<dbReference type="GO" id="GO:0009279">
    <property type="term" value="C:cell outer membrane"/>
    <property type="evidence" value="ECO:0007669"/>
    <property type="project" value="UniProtKB-SubCell"/>
</dbReference>
<evidence type="ECO:0000256" key="3">
    <source>
        <dbReference type="ARBA" id="ARBA00022452"/>
    </source>
</evidence>
<evidence type="ECO:0000256" key="8">
    <source>
        <dbReference type="ARBA" id="ARBA00023077"/>
    </source>
</evidence>
<dbReference type="PROSITE" id="PS52016">
    <property type="entry name" value="TONB_DEPENDENT_REC_3"/>
    <property type="match status" value="1"/>
</dbReference>
<keyword evidence="15" id="KW-0675">Receptor</keyword>
<keyword evidence="6" id="KW-0408">Iron</keyword>
<dbReference type="InterPro" id="IPR039426">
    <property type="entry name" value="TonB-dep_rcpt-like"/>
</dbReference>
<keyword evidence="7" id="KW-0406">Ion transport</keyword>
<evidence type="ECO:0000256" key="12">
    <source>
        <dbReference type="RuleBase" id="RU003357"/>
    </source>
</evidence>
<protein>
    <submittedName>
        <fullName evidence="15">Outer membrane receptor proteins, mostly Fe transport</fullName>
    </submittedName>
</protein>
<evidence type="ECO:0000256" key="6">
    <source>
        <dbReference type="ARBA" id="ARBA00023004"/>
    </source>
</evidence>
<evidence type="ECO:0000256" key="4">
    <source>
        <dbReference type="ARBA" id="ARBA00022496"/>
    </source>
</evidence>
<accession>A0A1T4QAD8</accession>
<dbReference type="InterPro" id="IPR036942">
    <property type="entry name" value="Beta-barrel_TonB_sf"/>
</dbReference>
<evidence type="ECO:0000256" key="7">
    <source>
        <dbReference type="ARBA" id="ARBA00023065"/>
    </source>
</evidence>
<dbReference type="EMBL" id="FUWZ01000002">
    <property type="protein sequence ID" value="SKA00491.1"/>
    <property type="molecule type" value="Genomic_DNA"/>
</dbReference>
<keyword evidence="8 12" id="KW-0798">TonB box</keyword>
<sequence length="774" mass="86399">MYVCKDVHPTDDLMKQIYLLLIACLAMRAGHAQELAGRVADARTREALPGVSVNLIAAGKGCMSNAQGRYQLPVAASPDTLKISYVGYITRKIAASAAAEMPVIYLEASSTNLNEVIVSSSREKQRRTEAPVAISTISPQTLQETKATTLDKVLNKVSGVYMVDLGNEQHTMAIRQPIGYKSLFLYLEDGIPIRTVGDFNHNALIEVNMAALRNIEVIRGPASSLYGSEAVGGAVNFITAAPTLVPTAKVQLEASNWGYKRTDFSVSDTRGKAGFFVGGYYANQQNGYMDHSDFHKLAVTARTDVQLNEHNKWTTTATLINYKTDQTGGLDSAHFFAKDYRNFQTFSYRDVKALRIRSTLDHVWNTSSHTSVTAFFRHSTIGQNPFYAIRDIRNTLKARGEINSDAFYSYGVIAQHKKDFNWKQASLIAGISTDYSPATYHANYIDITKDAAGYYTGYKATDSLLTSYRVGLLNTAVYTQFAFAPVENMRVVAALRYDRMDYDFNNHLPPSAFTGAPSEKNNFNALTPKLGLTYNLQHNRGLYANYSRGFAPPNISELYRGVKVPVLKSATYDNYEAGGWFAFARQKGYVDVSVYQMKGTNEIISVRDADGAYVNQNAGATTHRGVEWNVRYTPMKSLFLRTSGSYARHIFDAYTENGKTYNNNEMNGAPKWITNTEVTWKPAFLKGFRIGGEWQHISGYYMDAANTAWYNGYDLFNVRTGYQWKGFECWLNCMNVGDQLYATTAEKSAYGKSYRIGPRQTFNFGVAYTFVGKK</sequence>
<organism evidence="15 16">
    <name type="scientific">Chitinophaga eiseniae</name>
    <dbReference type="NCBI Taxonomy" id="634771"/>
    <lineage>
        <taxon>Bacteria</taxon>
        <taxon>Pseudomonadati</taxon>
        <taxon>Bacteroidota</taxon>
        <taxon>Chitinophagia</taxon>
        <taxon>Chitinophagales</taxon>
        <taxon>Chitinophagaceae</taxon>
        <taxon>Chitinophaga</taxon>
    </lineage>
</organism>
<keyword evidence="4" id="KW-0410">Iron transport</keyword>
<proteinExistence type="inferred from homology"/>
<gene>
    <name evidence="15" type="ORF">SAMN04488128_102248</name>
</gene>
<keyword evidence="5 11" id="KW-0812">Transmembrane</keyword>
<feature type="domain" description="TonB-dependent receptor-like beta-barrel" evidence="13">
    <location>
        <begin position="306"/>
        <end position="733"/>
    </location>
</feature>
<dbReference type="Pfam" id="PF13715">
    <property type="entry name" value="CarbopepD_reg_2"/>
    <property type="match status" value="1"/>
</dbReference>
<dbReference type="PANTHER" id="PTHR32552">
    <property type="entry name" value="FERRICHROME IRON RECEPTOR-RELATED"/>
    <property type="match status" value="1"/>
</dbReference>
<dbReference type="CDD" id="cd01347">
    <property type="entry name" value="ligand_gated_channel"/>
    <property type="match status" value="1"/>
</dbReference>
<evidence type="ECO:0000313" key="15">
    <source>
        <dbReference type="EMBL" id="SKA00491.1"/>
    </source>
</evidence>
<dbReference type="GO" id="GO:0006826">
    <property type="term" value="P:iron ion transport"/>
    <property type="evidence" value="ECO:0007669"/>
    <property type="project" value="UniProtKB-KW"/>
</dbReference>
<dbReference type="STRING" id="634771.SAMN04488128_102248"/>
<evidence type="ECO:0000256" key="5">
    <source>
        <dbReference type="ARBA" id="ARBA00022692"/>
    </source>
</evidence>
<reference evidence="16" key="1">
    <citation type="submission" date="2017-02" db="EMBL/GenBank/DDBJ databases">
        <authorList>
            <person name="Varghese N."/>
            <person name="Submissions S."/>
        </authorList>
    </citation>
    <scope>NUCLEOTIDE SEQUENCE [LARGE SCALE GENOMIC DNA]</scope>
    <source>
        <strain evidence="16">DSM 22224</strain>
    </source>
</reference>
<evidence type="ECO:0000259" key="13">
    <source>
        <dbReference type="Pfam" id="PF00593"/>
    </source>
</evidence>
<keyword evidence="10 11" id="KW-0998">Cell outer membrane</keyword>
<evidence type="ECO:0000256" key="2">
    <source>
        <dbReference type="ARBA" id="ARBA00022448"/>
    </source>
</evidence>
<dbReference type="PANTHER" id="PTHR32552:SF81">
    <property type="entry name" value="TONB-DEPENDENT OUTER MEMBRANE RECEPTOR"/>
    <property type="match status" value="1"/>
</dbReference>
<feature type="domain" description="TonB-dependent receptor plug" evidence="14">
    <location>
        <begin position="128"/>
        <end position="234"/>
    </location>
</feature>
<dbReference type="Gene3D" id="2.40.170.20">
    <property type="entry name" value="TonB-dependent receptor, beta-barrel domain"/>
    <property type="match status" value="1"/>
</dbReference>
<dbReference type="Pfam" id="PF07715">
    <property type="entry name" value="Plug"/>
    <property type="match status" value="1"/>
</dbReference>
<dbReference type="InterPro" id="IPR008969">
    <property type="entry name" value="CarboxyPept-like_regulatory"/>
</dbReference>
<evidence type="ECO:0000256" key="10">
    <source>
        <dbReference type="ARBA" id="ARBA00023237"/>
    </source>
</evidence>
<comment type="subcellular location">
    <subcellularLocation>
        <location evidence="1 11">Cell outer membrane</location>
        <topology evidence="1 11">Multi-pass membrane protein</topology>
    </subcellularLocation>
</comment>
<dbReference type="Gene3D" id="2.170.130.10">
    <property type="entry name" value="TonB-dependent receptor, plug domain"/>
    <property type="match status" value="1"/>
</dbReference>
<evidence type="ECO:0000256" key="11">
    <source>
        <dbReference type="PROSITE-ProRule" id="PRU01360"/>
    </source>
</evidence>
<dbReference type="Gene3D" id="2.60.40.1120">
    <property type="entry name" value="Carboxypeptidase-like, regulatory domain"/>
    <property type="match status" value="1"/>
</dbReference>
<evidence type="ECO:0000256" key="9">
    <source>
        <dbReference type="ARBA" id="ARBA00023136"/>
    </source>
</evidence>
<dbReference type="InterPro" id="IPR012910">
    <property type="entry name" value="Plug_dom"/>
</dbReference>
<evidence type="ECO:0000313" key="16">
    <source>
        <dbReference type="Proteomes" id="UP000190367"/>
    </source>
</evidence>
<keyword evidence="2 11" id="KW-0813">Transport</keyword>
<evidence type="ECO:0000256" key="1">
    <source>
        <dbReference type="ARBA" id="ARBA00004571"/>
    </source>
</evidence>
<keyword evidence="16" id="KW-1185">Reference proteome</keyword>
<comment type="similarity">
    <text evidence="11 12">Belongs to the TonB-dependent receptor family.</text>
</comment>
<name>A0A1T4QAD8_9BACT</name>
<dbReference type="AlphaFoldDB" id="A0A1T4QAD8"/>
<keyword evidence="3 11" id="KW-1134">Transmembrane beta strand</keyword>
<dbReference type="Proteomes" id="UP000190367">
    <property type="component" value="Unassembled WGS sequence"/>
</dbReference>
<dbReference type="InterPro" id="IPR037066">
    <property type="entry name" value="Plug_dom_sf"/>
</dbReference>
<dbReference type="InterPro" id="IPR000531">
    <property type="entry name" value="Beta-barrel_TonB"/>
</dbReference>
<dbReference type="SUPFAM" id="SSF56935">
    <property type="entry name" value="Porins"/>
    <property type="match status" value="1"/>
</dbReference>
<dbReference type="Pfam" id="PF00593">
    <property type="entry name" value="TonB_dep_Rec_b-barrel"/>
    <property type="match status" value="1"/>
</dbReference>
<dbReference type="SUPFAM" id="SSF49464">
    <property type="entry name" value="Carboxypeptidase regulatory domain-like"/>
    <property type="match status" value="1"/>
</dbReference>
<evidence type="ECO:0000259" key="14">
    <source>
        <dbReference type="Pfam" id="PF07715"/>
    </source>
</evidence>
<keyword evidence="9 11" id="KW-0472">Membrane</keyword>